<evidence type="ECO:0008006" key="3">
    <source>
        <dbReference type="Google" id="ProtNLM"/>
    </source>
</evidence>
<dbReference type="AlphaFoldDB" id="A0A517TUZ7"/>
<dbReference type="PIRSF" id="PIRSF033563">
    <property type="entry name" value="UCP033563"/>
    <property type="match status" value="1"/>
</dbReference>
<evidence type="ECO:0000313" key="2">
    <source>
        <dbReference type="Proteomes" id="UP000317909"/>
    </source>
</evidence>
<dbReference type="OrthoDB" id="9781616at2"/>
<dbReference type="Proteomes" id="UP000317909">
    <property type="component" value="Chromosome"/>
</dbReference>
<dbReference type="KEGG" id="llh:I41_13680"/>
<name>A0A517TUZ7_9BACT</name>
<dbReference type="EMBL" id="CP036339">
    <property type="protein sequence ID" value="QDT72200.1"/>
    <property type="molecule type" value="Genomic_DNA"/>
</dbReference>
<protein>
    <recommendedName>
        <fullName evidence="3">DUF1015 domain-containing protein</fullName>
    </recommendedName>
</protein>
<sequence length="453" mass="50313">MPTISAFRGIRYDLGHVGSLSDVIAPPYDVIDPALQDELYKKHPANVVRLILNRDEPGDDEHSNRYSRAARFLRNWLREGVLFTEGDPAIYVYHQEFVERGQTFTRRGFMCRTRLEKFGEGNIHPHEETHGGAKADRFKLWKACRANLSQIFGLYPDPKNEAQNILEAAIVGQTPLIATDHLGTIHRVWPVTDISIINQVSALLAGKPVYIADGHHRYETALNLRDDLAAELNERGEELSPEHPANFVLMMCVSMSDEGMLVLPTHRLFRGLPAMTADELKAKLGDAFDTEPAGSGPDRAITLWEEIEAEGEQETLGLYTAEDDRWTLARLTEAGRSRMAEISADHCEEWQGLGVSILHRLLVDTLLAAPTLPAPKYVRTLDEVPVGLREGDAAGRDLTGQEGSGGRFELAALVMPATVEHIRAISNAGERMPAKSTFFFPKLLSGLVINPLE</sequence>
<accession>A0A517TUZ7</accession>
<evidence type="ECO:0000313" key="1">
    <source>
        <dbReference type="EMBL" id="QDT72200.1"/>
    </source>
</evidence>
<dbReference type="PANTHER" id="PTHR36454">
    <property type="entry name" value="LMO2823 PROTEIN"/>
    <property type="match status" value="1"/>
</dbReference>
<organism evidence="1 2">
    <name type="scientific">Lacipirellula limnantheis</name>
    <dbReference type="NCBI Taxonomy" id="2528024"/>
    <lineage>
        <taxon>Bacteria</taxon>
        <taxon>Pseudomonadati</taxon>
        <taxon>Planctomycetota</taxon>
        <taxon>Planctomycetia</taxon>
        <taxon>Pirellulales</taxon>
        <taxon>Lacipirellulaceae</taxon>
        <taxon>Lacipirellula</taxon>
    </lineage>
</organism>
<dbReference type="PANTHER" id="PTHR36454:SF1">
    <property type="entry name" value="DUF1015 DOMAIN-CONTAINING PROTEIN"/>
    <property type="match status" value="1"/>
</dbReference>
<gene>
    <name evidence="1" type="ORF">I41_13680</name>
</gene>
<dbReference type="Pfam" id="PF06245">
    <property type="entry name" value="DUF1015"/>
    <property type="match status" value="1"/>
</dbReference>
<reference evidence="1 2" key="1">
    <citation type="submission" date="2019-02" db="EMBL/GenBank/DDBJ databases">
        <title>Deep-cultivation of Planctomycetes and their phenomic and genomic characterization uncovers novel biology.</title>
        <authorList>
            <person name="Wiegand S."/>
            <person name="Jogler M."/>
            <person name="Boedeker C."/>
            <person name="Pinto D."/>
            <person name="Vollmers J."/>
            <person name="Rivas-Marin E."/>
            <person name="Kohn T."/>
            <person name="Peeters S.H."/>
            <person name="Heuer A."/>
            <person name="Rast P."/>
            <person name="Oberbeckmann S."/>
            <person name="Bunk B."/>
            <person name="Jeske O."/>
            <person name="Meyerdierks A."/>
            <person name="Storesund J.E."/>
            <person name="Kallscheuer N."/>
            <person name="Luecker S."/>
            <person name="Lage O.M."/>
            <person name="Pohl T."/>
            <person name="Merkel B.J."/>
            <person name="Hornburger P."/>
            <person name="Mueller R.-W."/>
            <person name="Bruemmer F."/>
            <person name="Labrenz M."/>
            <person name="Spormann A.M."/>
            <person name="Op den Camp H."/>
            <person name="Overmann J."/>
            <person name="Amann R."/>
            <person name="Jetten M.S.M."/>
            <person name="Mascher T."/>
            <person name="Medema M.H."/>
            <person name="Devos D.P."/>
            <person name="Kaster A.-K."/>
            <person name="Ovreas L."/>
            <person name="Rohde M."/>
            <person name="Galperin M.Y."/>
            <person name="Jogler C."/>
        </authorList>
    </citation>
    <scope>NUCLEOTIDE SEQUENCE [LARGE SCALE GENOMIC DNA]</scope>
    <source>
        <strain evidence="1 2">I41</strain>
    </source>
</reference>
<dbReference type="RefSeq" id="WP_145431790.1">
    <property type="nucleotide sequence ID" value="NZ_CP036339.1"/>
</dbReference>
<keyword evidence="2" id="KW-1185">Reference proteome</keyword>
<proteinExistence type="predicted"/>
<dbReference type="InterPro" id="IPR008323">
    <property type="entry name" value="UCP033563"/>
</dbReference>